<evidence type="ECO:0000313" key="2">
    <source>
        <dbReference type="EMBL" id="KAF2739675.1"/>
    </source>
</evidence>
<keyword evidence="3" id="KW-1185">Reference proteome</keyword>
<dbReference type="Proteomes" id="UP000799444">
    <property type="component" value="Unassembled WGS sequence"/>
</dbReference>
<feature type="region of interest" description="Disordered" evidence="1">
    <location>
        <begin position="1"/>
        <end position="20"/>
    </location>
</feature>
<accession>A0A9P4R9H8</accession>
<evidence type="ECO:0000313" key="3">
    <source>
        <dbReference type="Proteomes" id="UP000799444"/>
    </source>
</evidence>
<feature type="region of interest" description="Disordered" evidence="1">
    <location>
        <begin position="171"/>
        <end position="201"/>
    </location>
</feature>
<reference evidence="2" key="1">
    <citation type="journal article" date="2020" name="Stud. Mycol.">
        <title>101 Dothideomycetes genomes: a test case for predicting lifestyles and emergence of pathogens.</title>
        <authorList>
            <person name="Haridas S."/>
            <person name="Albert R."/>
            <person name="Binder M."/>
            <person name="Bloem J."/>
            <person name="Labutti K."/>
            <person name="Salamov A."/>
            <person name="Andreopoulos B."/>
            <person name="Baker S."/>
            <person name="Barry K."/>
            <person name="Bills G."/>
            <person name="Bluhm B."/>
            <person name="Cannon C."/>
            <person name="Castanera R."/>
            <person name="Culley D."/>
            <person name="Daum C."/>
            <person name="Ezra D."/>
            <person name="Gonzalez J."/>
            <person name="Henrissat B."/>
            <person name="Kuo A."/>
            <person name="Liang C."/>
            <person name="Lipzen A."/>
            <person name="Lutzoni F."/>
            <person name="Magnuson J."/>
            <person name="Mondo S."/>
            <person name="Nolan M."/>
            <person name="Ohm R."/>
            <person name="Pangilinan J."/>
            <person name="Park H.-J."/>
            <person name="Ramirez L."/>
            <person name="Alfaro M."/>
            <person name="Sun H."/>
            <person name="Tritt A."/>
            <person name="Yoshinaga Y."/>
            <person name="Zwiers L.-H."/>
            <person name="Turgeon B."/>
            <person name="Goodwin S."/>
            <person name="Spatafora J."/>
            <person name="Crous P."/>
            <person name="Grigoriev I."/>
        </authorList>
    </citation>
    <scope>NUCLEOTIDE SEQUENCE</scope>
    <source>
        <strain evidence="2">CBS 125425</strain>
    </source>
</reference>
<comment type="caution">
    <text evidence="2">The sequence shown here is derived from an EMBL/GenBank/DDBJ whole genome shotgun (WGS) entry which is preliminary data.</text>
</comment>
<proteinExistence type="predicted"/>
<organism evidence="2 3">
    <name type="scientific">Polyplosphaeria fusca</name>
    <dbReference type="NCBI Taxonomy" id="682080"/>
    <lineage>
        <taxon>Eukaryota</taxon>
        <taxon>Fungi</taxon>
        <taxon>Dikarya</taxon>
        <taxon>Ascomycota</taxon>
        <taxon>Pezizomycotina</taxon>
        <taxon>Dothideomycetes</taxon>
        <taxon>Pleosporomycetidae</taxon>
        <taxon>Pleosporales</taxon>
        <taxon>Tetraplosphaeriaceae</taxon>
        <taxon>Polyplosphaeria</taxon>
    </lineage>
</organism>
<gene>
    <name evidence="2" type="ORF">EJ04DRAFT_286383</name>
</gene>
<dbReference type="EMBL" id="ML996103">
    <property type="protein sequence ID" value="KAF2739675.1"/>
    <property type="molecule type" value="Genomic_DNA"/>
</dbReference>
<name>A0A9P4R9H8_9PLEO</name>
<dbReference type="AlphaFoldDB" id="A0A9P4R9H8"/>
<feature type="compositionally biased region" description="Polar residues" evidence="1">
    <location>
        <begin position="86"/>
        <end position="95"/>
    </location>
</feature>
<feature type="region of interest" description="Disordered" evidence="1">
    <location>
        <begin position="52"/>
        <end position="121"/>
    </location>
</feature>
<protein>
    <submittedName>
        <fullName evidence="2">Uncharacterized protein</fullName>
    </submittedName>
</protein>
<sequence length="403" mass="44333">MAPVHSVLHGPPPPDNAKTNIFYRLRPSATTEWTEEDDAYLYELAGGTRDDAHNMIQEPDINSDGAFSSDGLYSDDDFPTDSSTPQENCQQQEPTTIEGHEPSGNQPTDEVIPDSAPVTNVSHLSPSLEEFAAQVKSGRADLQLAIESIKWDVVDLRSEVAGIKKNVDETPIVQAPAAPADGSKPDPEPQTSSARGNPRGGAWINVTKHSGGELTFLRKGEESNCAEVAREVAKFLREYGAATANNNPPELDRMSTRLTDILYFVRQFDRLWLSASIPVTMRLAGHVLLEQSKALLEDTKASWLVQEQVFNIHDKLMALGSAARIAAQVDSAVSILADKKKTAPAFNLLSELDKLLEALCSWFKTVEEGKGNYHKSRFLRRFDRLLACTSNILPLSRDDDHTI</sequence>
<evidence type="ECO:0000256" key="1">
    <source>
        <dbReference type="SAM" id="MobiDB-lite"/>
    </source>
</evidence>